<comment type="caution">
    <text evidence="6">The sequence shown here is derived from an EMBL/GenBank/DDBJ whole genome shotgun (WGS) entry which is preliminary data.</text>
</comment>
<dbReference type="PROSITE" id="PS00523">
    <property type="entry name" value="SULFATASE_1"/>
    <property type="match status" value="1"/>
</dbReference>
<evidence type="ECO:0000256" key="2">
    <source>
        <dbReference type="ARBA" id="ARBA00022723"/>
    </source>
</evidence>
<evidence type="ECO:0000259" key="5">
    <source>
        <dbReference type="Pfam" id="PF00884"/>
    </source>
</evidence>
<keyword evidence="3" id="KW-0378">Hydrolase</keyword>
<dbReference type="EMBL" id="VCKY01000035">
    <property type="protein sequence ID" value="TMR21990.1"/>
    <property type="molecule type" value="Genomic_DNA"/>
</dbReference>
<dbReference type="PANTHER" id="PTHR42693">
    <property type="entry name" value="ARYLSULFATASE FAMILY MEMBER"/>
    <property type="match status" value="1"/>
</dbReference>
<dbReference type="SUPFAM" id="SSF53649">
    <property type="entry name" value="Alkaline phosphatase-like"/>
    <property type="match status" value="1"/>
</dbReference>
<organism evidence="6 7">
    <name type="scientific">Nonomuraea turkmeniaca</name>
    <dbReference type="NCBI Taxonomy" id="103838"/>
    <lineage>
        <taxon>Bacteria</taxon>
        <taxon>Bacillati</taxon>
        <taxon>Actinomycetota</taxon>
        <taxon>Actinomycetes</taxon>
        <taxon>Streptosporangiales</taxon>
        <taxon>Streptosporangiaceae</taxon>
        <taxon>Nonomuraea</taxon>
    </lineage>
</organism>
<evidence type="ECO:0000313" key="6">
    <source>
        <dbReference type="EMBL" id="TMR21990.1"/>
    </source>
</evidence>
<evidence type="ECO:0000256" key="1">
    <source>
        <dbReference type="ARBA" id="ARBA00008779"/>
    </source>
</evidence>
<gene>
    <name evidence="6" type="ORF">ETD86_13265</name>
</gene>
<dbReference type="GO" id="GO:0046872">
    <property type="term" value="F:metal ion binding"/>
    <property type="evidence" value="ECO:0007669"/>
    <property type="project" value="UniProtKB-KW"/>
</dbReference>
<feature type="domain" description="Sulfatase N-terminal" evidence="5">
    <location>
        <begin position="18"/>
        <end position="430"/>
    </location>
</feature>
<keyword evidence="7" id="KW-1185">Reference proteome</keyword>
<sequence>MTSEPIFRRAGRPLDSAPNIVAVVLDDTGFAQLGCFGSDIATPNLDRLAAGGLRYNRFHVTAMCSPSRASFLTGRNHHAIGMGFLADIPLDHHGYTARIPRSAAALPRILRDNGYSTLAVGKWHLTPRFERSAAGPFSHWPLGLGFERYYGFLQGDANHYAPNLVEDNHYVDPPATPEEGYHLTEDLTDRAIRYLDDQRYAAPGKPFFLYFGLGAMHSPHHVTPEWAEPYRGRFDQGWDAWREEIFQRQLEAGVVPPGTTLTPRPDWVPAWDGLSADERRMYTRQQEVFAGFLTHTDAQIGRLLDHLDETGRLDNTIVVVFADNGASAEGGVEGTFNEHRFTSGVRESLRNNLAYYDEWGGPRTYNHYAWGWAWAGNTPFRLWKRYTWLGGTRTPLIVHWPAGIRERGAVRDPIVHVNDLFPTLLDTIGIQAPDVVDGIEQQEIDGASFRATFDDATAPAPRDTQYFELLGSRSLIHGRWKTTTDHISTGVVDEERLLTGSRSFDDDHWALFDLSTDFSEATDVAAEHPEVVAELRRLWDREAERNHVLPLFDTLVDRIGAIIGPAWPAGDDRTFRPGAAAICDESLPMLFGGFRFTAEVEASEAPDGVLLALGDWHGGFALYVTAGRLAFTFSRAGELLEVTADRPVPPGRQALGVAHTAGADGYAFHLLHDDTVVGTVAFDGMLPVALQHGGAGLRLGHDTGLPVSDRYRTPAPWNGRLLSVRVQTPGPARPDLLTDLRAALHAD</sequence>
<dbReference type="InterPro" id="IPR050738">
    <property type="entry name" value="Sulfatase"/>
</dbReference>
<keyword evidence="4" id="KW-0106">Calcium</keyword>
<reference evidence="6 7" key="1">
    <citation type="submission" date="2019-05" db="EMBL/GenBank/DDBJ databases">
        <title>Draft genome sequence of Nonomuraea turkmeniaca DSM 43926.</title>
        <authorList>
            <person name="Saricaoglu S."/>
            <person name="Isik K."/>
        </authorList>
    </citation>
    <scope>NUCLEOTIDE SEQUENCE [LARGE SCALE GENOMIC DNA]</scope>
    <source>
        <strain evidence="6 7">DSM 43926</strain>
    </source>
</reference>
<dbReference type="Pfam" id="PF00884">
    <property type="entry name" value="Sulfatase"/>
    <property type="match status" value="1"/>
</dbReference>
<dbReference type="Proteomes" id="UP000309128">
    <property type="component" value="Unassembled WGS sequence"/>
</dbReference>
<dbReference type="AlphaFoldDB" id="A0A5S4G7R5"/>
<dbReference type="PANTHER" id="PTHR42693:SF43">
    <property type="entry name" value="BLL2667 PROTEIN"/>
    <property type="match status" value="1"/>
</dbReference>
<keyword evidence="2" id="KW-0479">Metal-binding</keyword>
<proteinExistence type="inferred from homology"/>
<dbReference type="InterPro" id="IPR017850">
    <property type="entry name" value="Alkaline_phosphatase_core_sf"/>
</dbReference>
<dbReference type="InterPro" id="IPR000917">
    <property type="entry name" value="Sulfatase_N"/>
</dbReference>
<evidence type="ECO:0000256" key="4">
    <source>
        <dbReference type="ARBA" id="ARBA00022837"/>
    </source>
</evidence>
<accession>A0A5S4G7R5</accession>
<evidence type="ECO:0000256" key="3">
    <source>
        <dbReference type="ARBA" id="ARBA00022801"/>
    </source>
</evidence>
<dbReference type="OrthoDB" id="9777306at2"/>
<name>A0A5S4G7R5_9ACTN</name>
<comment type="similarity">
    <text evidence="1">Belongs to the sulfatase family.</text>
</comment>
<dbReference type="Gene3D" id="3.40.720.10">
    <property type="entry name" value="Alkaline Phosphatase, subunit A"/>
    <property type="match status" value="1"/>
</dbReference>
<dbReference type="InterPro" id="IPR024607">
    <property type="entry name" value="Sulfatase_CS"/>
</dbReference>
<dbReference type="PROSITE" id="PS00149">
    <property type="entry name" value="SULFATASE_2"/>
    <property type="match status" value="1"/>
</dbReference>
<dbReference type="GO" id="GO:0016787">
    <property type="term" value="F:hydrolase activity"/>
    <property type="evidence" value="ECO:0007669"/>
    <property type="project" value="UniProtKB-KW"/>
</dbReference>
<dbReference type="Gene3D" id="3.30.1120.10">
    <property type="match status" value="1"/>
</dbReference>
<dbReference type="CDD" id="cd16025">
    <property type="entry name" value="PAS_like"/>
    <property type="match status" value="1"/>
</dbReference>
<dbReference type="RefSeq" id="WP_138666438.1">
    <property type="nucleotide sequence ID" value="NZ_VCKY01000035.1"/>
</dbReference>
<protein>
    <submittedName>
        <fullName evidence="6">Arylsulfatase</fullName>
    </submittedName>
</protein>
<evidence type="ECO:0000313" key="7">
    <source>
        <dbReference type="Proteomes" id="UP000309128"/>
    </source>
</evidence>